<accession>A0A3P7NJ34</accession>
<keyword evidence="3" id="KW-1185">Reference proteome</keyword>
<dbReference type="SUPFAM" id="SSF63411">
    <property type="entry name" value="LuxS/MPP-like metallohydrolase"/>
    <property type="match status" value="1"/>
</dbReference>
<evidence type="ECO:0000313" key="3">
    <source>
        <dbReference type="Proteomes" id="UP000281553"/>
    </source>
</evidence>
<sequence length="101" mass="11274">MGADGLSYLEMDHLQHLNTGAVCASAHISAQLNEHLKDPCAMSVHFSSFCLQERVPKMFELLSRRFRATNWLDHTRILTLVNMITAGDWSANSVSCDGKHS</sequence>
<dbReference type="AlphaFoldDB" id="A0A3P7NJ34"/>
<dbReference type="GO" id="GO:0006508">
    <property type="term" value="P:proteolysis"/>
    <property type="evidence" value="ECO:0007669"/>
    <property type="project" value="InterPro"/>
</dbReference>
<feature type="domain" description="Peptidase M16C associated" evidence="1">
    <location>
        <begin position="1"/>
        <end position="87"/>
    </location>
</feature>
<dbReference type="OrthoDB" id="10250783at2759"/>
<gene>
    <name evidence="2" type="ORF">DILT_LOCUS18226</name>
</gene>
<protein>
    <recommendedName>
        <fullName evidence="1">Peptidase M16C associated domain-containing protein</fullName>
    </recommendedName>
</protein>
<dbReference type="InterPro" id="IPR013578">
    <property type="entry name" value="Peptidase_M16C_assoc"/>
</dbReference>
<evidence type="ECO:0000259" key="1">
    <source>
        <dbReference type="Pfam" id="PF08367"/>
    </source>
</evidence>
<reference evidence="2 3" key="1">
    <citation type="submission" date="2018-11" db="EMBL/GenBank/DDBJ databases">
        <authorList>
            <consortium name="Pathogen Informatics"/>
        </authorList>
    </citation>
    <scope>NUCLEOTIDE SEQUENCE [LARGE SCALE GENOMIC DNA]</scope>
</reference>
<evidence type="ECO:0000313" key="2">
    <source>
        <dbReference type="EMBL" id="VDN40380.1"/>
    </source>
</evidence>
<dbReference type="InterPro" id="IPR011249">
    <property type="entry name" value="Metalloenz_LuxS/M16"/>
</dbReference>
<dbReference type="Proteomes" id="UP000281553">
    <property type="component" value="Unassembled WGS sequence"/>
</dbReference>
<name>A0A3P7NJ34_DIBLA</name>
<dbReference type="GO" id="GO:0046872">
    <property type="term" value="F:metal ion binding"/>
    <property type="evidence" value="ECO:0007669"/>
    <property type="project" value="InterPro"/>
</dbReference>
<organism evidence="2 3">
    <name type="scientific">Dibothriocephalus latus</name>
    <name type="common">Fish tapeworm</name>
    <name type="synonym">Diphyllobothrium latum</name>
    <dbReference type="NCBI Taxonomy" id="60516"/>
    <lineage>
        <taxon>Eukaryota</taxon>
        <taxon>Metazoa</taxon>
        <taxon>Spiralia</taxon>
        <taxon>Lophotrochozoa</taxon>
        <taxon>Platyhelminthes</taxon>
        <taxon>Cestoda</taxon>
        <taxon>Eucestoda</taxon>
        <taxon>Diphyllobothriidea</taxon>
        <taxon>Diphyllobothriidae</taxon>
        <taxon>Dibothriocephalus</taxon>
    </lineage>
</organism>
<dbReference type="EMBL" id="UYRU01098463">
    <property type="protein sequence ID" value="VDN40380.1"/>
    <property type="molecule type" value="Genomic_DNA"/>
</dbReference>
<dbReference type="Gene3D" id="3.30.830.10">
    <property type="entry name" value="Metalloenzyme, LuxS/M16 peptidase-like"/>
    <property type="match status" value="1"/>
</dbReference>
<proteinExistence type="predicted"/>
<dbReference type="Pfam" id="PF08367">
    <property type="entry name" value="M16C_assoc"/>
    <property type="match status" value="1"/>
</dbReference>